<organism evidence="2 3">
    <name type="scientific">Amycolatopsis umgeniensis</name>
    <dbReference type="NCBI Taxonomy" id="336628"/>
    <lineage>
        <taxon>Bacteria</taxon>
        <taxon>Bacillati</taxon>
        <taxon>Actinomycetota</taxon>
        <taxon>Actinomycetes</taxon>
        <taxon>Pseudonocardiales</taxon>
        <taxon>Pseudonocardiaceae</taxon>
        <taxon>Amycolatopsis</taxon>
    </lineage>
</organism>
<proteinExistence type="predicted"/>
<feature type="region of interest" description="Disordered" evidence="1">
    <location>
        <begin position="185"/>
        <end position="252"/>
    </location>
</feature>
<evidence type="ECO:0000313" key="2">
    <source>
        <dbReference type="EMBL" id="MBB5853375.1"/>
    </source>
</evidence>
<evidence type="ECO:0000313" key="3">
    <source>
        <dbReference type="Proteomes" id="UP000580861"/>
    </source>
</evidence>
<reference evidence="2 3" key="1">
    <citation type="submission" date="2020-08" db="EMBL/GenBank/DDBJ databases">
        <title>Sequencing the genomes of 1000 actinobacteria strains.</title>
        <authorList>
            <person name="Klenk H.-P."/>
        </authorList>
    </citation>
    <scope>NUCLEOTIDE SEQUENCE [LARGE SCALE GENOMIC DNA]</scope>
    <source>
        <strain evidence="2 3">DSM 45272</strain>
    </source>
</reference>
<keyword evidence="3" id="KW-1185">Reference proteome</keyword>
<name>A0A841B3R7_9PSEU</name>
<dbReference type="InterPro" id="IPR047789">
    <property type="entry name" value="CU044_5270-like"/>
</dbReference>
<dbReference type="NCBIfam" id="NF038083">
    <property type="entry name" value="CU044_5270_fam"/>
    <property type="match status" value="1"/>
</dbReference>
<evidence type="ECO:0000256" key="1">
    <source>
        <dbReference type="SAM" id="MobiDB-lite"/>
    </source>
</evidence>
<comment type="caution">
    <text evidence="2">The sequence shown here is derived from an EMBL/GenBank/DDBJ whole genome shotgun (WGS) entry which is preliminary data.</text>
</comment>
<evidence type="ECO:0008006" key="4">
    <source>
        <dbReference type="Google" id="ProtNLM"/>
    </source>
</evidence>
<feature type="compositionally biased region" description="Pro residues" evidence="1">
    <location>
        <begin position="211"/>
        <end position="227"/>
    </location>
</feature>
<accession>A0A841B3R7</accession>
<sequence length="383" mass="41343">MHGGNIRKVWSEAELDEALAELHAEPETRQDELSRARAALLRAAGEVEEELHPATAPPVKKRPGSWRWIAAAAAAALVSGGGIVATNAFVGEGGQDPAAHSVLAPGDDVLKALRGDNFPLREGQYRLATESTWTTRVTKSGLVYQTHEILERWLGPNTYVPSKARFTGTGEIRWIKGDYQTAKAAGDAIPAPSSVTWEERPESPSTTTSSIPPPRATTTSVPPPAIPPRDRLPSESGWTDPTTAFLTELPIDPAKMAERIRHDGVWRDGRPAEQPNSPHEMFEMAFNVLRSSQGFGAQRVALCQALARMSGIATESMTTSDGRPALSFSVVLPNQTRTFIVDLATAAVVGSRAVRPHDEKEDWPGLTLFDTKISVVITDVNGP</sequence>
<dbReference type="AlphaFoldDB" id="A0A841B3R7"/>
<dbReference type="EMBL" id="JACHMX010000001">
    <property type="protein sequence ID" value="MBB5853375.1"/>
    <property type="molecule type" value="Genomic_DNA"/>
</dbReference>
<dbReference type="RefSeq" id="WP_184896560.1">
    <property type="nucleotide sequence ID" value="NZ_JACHMX010000001.1"/>
</dbReference>
<protein>
    <recommendedName>
        <fullName evidence="4">CU044_5270 family protein</fullName>
    </recommendedName>
</protein>
<gene>
    <name evidence="2" type="ORF">HDA45_003462</name>
</gene>
<feature type="compositionally biased region" description="Polar residues" evidence="1">
    <location>
        <begin position="236"/>
        <end position="245"/>
    </location>
</feature>
<dbReference type="Proteomes" id="UP000580861">
    <property type="component" value="Unassembled WGS sequence"/>
</dbReference>